<name>A0A2W4Z8P8_9SPHN</name>
<accession>A0A2W4Z8P8</accession>
<evidence type="ECO:0000313" key="3">
    <source>
        <dbReference type="Proteomes" id="UP000249555"/>
    </source>
</evidence>
<gene>
    <name evidence="2" type="ORF">DI640_00080</name>
</gene>
<keyword evidence="1" id="KW-0472">Membrane</keyword>
<feature type="transmembrane region" description="Helical" evidence="1">
    <location>
        <begin position="21"/>
        <end position="46"/>
    </location>
</feature>
<keyword evidence="1" id="KW-1133">Transmembrane helix</keyword>
<feature type="transmembrane region" description="Helical" evidence="1">
    <location>
        <begin position="116"/>
        <end position="136"/>
    </location>
</feature>
<feature type="transmembrane region" description="Helical" evidence="1">
    <location>
        <begin position="66"/>
        <end position="85"/>
    </location>
</feature>
<dbReference type="Proteomes" id="UP000249555">
    <property type="component" value="Unassembled WGS sequence"/>
</dbReference>
<sequence>MTEPKSNRKSESDRKHWARDLKVTLWTLIVPPTIWAVHFLFCYLWVAVTCAKSPTPGTALTGFPLATLIATVVALLAIVAAGYIARVQSETPGDPAPHEQGTAIDRLRFLALSTRLLAGLSFVAVIFTALPVIIFGDCR</sequence>
<protein>
    <submittedName>
        <fullName evidence="2">Uncharacterized protein</fullName>
    </submittedName>
</protein>
<reference evidence="2 3" key="1">
    <citation type="submission" date="2017-08" db="EMBL/GenBank/DDBJ databases">
        <title>Infants hospitalized years apart are colonized by the same room-sourced microbial strains.</title>
        <authorList>
            <person name="Brooks B."/>
            <person name="Olm M.R."/>
            <person name="Firek B.A."/>
            <person name="Baker R."/>
            <person name="Thomas B.C."/>
            <person name="Morowitz M.J."/>
            <person name="Banfield J.F."/>
        </authorList>
    </citation>
    <scope>NUCLEOTIDE SEQUENCE [LARGE SCALE GENOMIC DNA]</scope>
    <source>
        <strain evidence="2">S2_018_000_R3_119</strain>
    </source>
</reference>
<dbReference type="AlphaFoldDB" id="A0A2W4Z8P8"/>
<proteinExistence type="predicted"/>
<dbReference type="EMBL" id="QFMX01000001">
    <property type="protein sequence ID" value="PZO76862.1"/>
    <property type="molecule type" value="Genomic_DNA"/>
</dbReference>
<keyword evidence="1" id="KW-0812">Transmembrane</keyword>
<evidence type="ECO:0000313" key="2">
    <source>
        <dbReference type="EMBL" id="PZO76862.1"/>
    </source>
</evidence>
<evidence type="ECO:0000256" key="1">
    <source>
        <dbReference type="SAM" id="Phobius"/>
    </source>
</evidence>
<organism evidence="2 3">
    <name type="scientific">Sphingomonas taxi</name>
    <dbReference type="NCBI Taxonomy" id="1549858"/>
    <lineage>
        <taxon>Bacteria</taxon>
        <taxon>Pseudomonadati</taxon>
        <taxon>Pseudomonadota</taxon>
        <taxon>Alphaproteobacteria</taxon>
        <taxon>Sphingomonadales</taxon>
        <taxon>Sphingomonadaceae</taxon>
        <taxon>Sphingomonas</taxon>
    </lineage>
</organism>
<comment type="caution">
    <text evidence="2">The sequence shown here is derived from an EMBL/GenBank/DDBJ whole genome shotgun (WGS) entry which is preliminary data.</text>
</comment>